<feature type="compositionally biased region" description="Basic and acidic residues" evidence="1">
    <location>
        <begin position="611"/>
        <end position="626"/>
    </location>
</feature>
<feature type="compositionally biased region" description="Basic and acidic residues" evidence="1">
    <location>
        <begin position="1429"/>
        <end position="1438"/>
    </location>
</feature>
<evidence type="ECO:0000256" key="1">
    <source>
        <dbReference type="SAM" id="MobiDB-lite"/>
    </source>
</evidence>
<dbReference type="SUPFAM" id="SSF48350">
    <property type="entry name" value="GTPase activation domain, GAP"/>
    <property type="match status" value="1"/>
</dbReference>
<feature type="domain" description="Ras-GAP" evidence="2">
    <location>
        <begin position="146"/>
        <end position="355"/>
    </location>
</feature>
<feature type="compositionally biased region" description="Polar residues" evidence="1">
    <location>
        <begin position="1110"/>
        <end position="1121"/>
    </location>
</feature>
<feature type="compositionally biased region" description="Low complexity" evidence="1">
    <location>
        <begin position="1071"/>
        <end position="1083"/>
    </location>
</feature>
<dbReference type="PROSITE" id="PS50018">
    <property type="entry name" value="RAS_GTPASE_ACTIV_2"/>
    <property type="match status" value="1"/>
</dbReference>
<feature type="compositionally biased region" description="Basic and acidic residues" evidence="1">
    <location>
        <begin position="970"/>
        <end position="988"/>
    </location>
</feature>
<gene>
    <name evidence="4" type="primary">LOC106010966</name>
</gene>
<feature type="compositionally biased region" description="Low complexity" evidence="1">
    <location>
        <begin position="399"/>
        <end position="426"/>
    </location>
</feature>
<dbReference type="Proteomes" id="UP000694888">
    <property type="component" value="Unplaced"/>
</dbReference>
<organism evidence="3 4">
    <name type="scientific">Aplysia californica</name>
    <name type="common">California sea hare</name>
    <dbReference type="NCBI Taxonomy" id="6500"/>
    <lineage>
        <taxon>Eukaryota</taxon>
        <taxon>Metazoa</taxon>
        <taxon>Spiralia</taxon>
        <taxon>Lophotrochozoa</taxon>
        <taxon>Mollusca</taxon>
        <taxon>Gastropoda</taxon>
        <taxon>Heterobranchia</taxon>
        <taxon>Euthyneura</taxon>
        <taxon>Tectipleura</taxon>
        <taxon>Aplysiida</taxon>
        <taxon>Aplysioidea</taxon>
        <taxon>Aplysiidae</taxon>
        <taxon>Aplysia</taxon>
    </lineage>
</organism>
<evidence type="ECO:0000313" key="4">
    <source>
        <dbReference type="RefSeq" id="XP_012937537.1"/>
    </source>
</evidence>
<accession>A0ABM0ZZ66</accession>
<feature type="compositionally biased region" description="Low complexity" evidence="1">
    <location>
        <begin position="586"/>
        <end position="610"/>
    </location>
</feature>
<feature type="compositionally biased region" description="Low complexity" evidence="1">
    <location>
        <begin position="864"/>
        <end position="877"/>
    </location>
</feature>
<name>A0ABM0ZZ66_APLCA</name>
<feature type="compositionally biased region" description="Basic and acidic residues" evidence="1">
    <location>
        <begin position="756"/>
        <end position="768"/>
    </location>
</feature>
<feature type="compositionally biased region" description="Basic residues" evidence="1">
    <location>
        <begin position="514"/>
        <end position="525"/>
    </location>
</feature>
<dbReference type="CDD" id="cd05129">
    <property type="entry name" value="RasGAP_RAP6"/>
    <property type="match status" value="1"/>
</dbReference>
<feature type="compositionally biased region" description="Pro residues" evidence="1">
    <location>
        <begin position="691"/>
        <end position="700"/>
    </location>
</feature>
<feature type="compositionally biased region" description="Polar residues" evidence="1">
    <location>
        <begin position="901"/>
        <end position="913"/>
    </location>
</feature>
<sequence>MSLTSDLWELSHQLQQEHLFVSTERESLQRLYHNVSLLSERVFHTAWIARQQKINMQEFIDKGNHPGNPAEAYSVTNQLEETNFVDSYKVFSYHDSKYGELLKYLYENPNLLSATIIAGENYGGLDVKKMVSMTVTSVFGNCLFQEDEQSVLRLLKSLLEIQVANSDNPRRLIRRQNMSFSLVYKHLCDSLFSARLFLTAALYDPIMRLLMEDEWFFDIDPDKALVRFPPAEKLRRFGEPGTEENKEKLGQYRAFIVDKLVLLAERFIKSIKANIHCFPASLGWLVSQVYRVLTERGQVGMQEVRASCADLVFALFICPAICDPEPHGITSDVPISHIARHNLMQMAQIIQILAISQPEDIDVKTRDLYSRFDKGCMASVLDLFLEGAWEDMTEQITRSASSSSSPSPSPSFSSSSSSSQGASRSAVMLTSEDVRELIGFLRNTSGRLDEKTPGKRQMEQLLSSLPADMPPSAADNLSLPGGSGVITPSSGSLSGSPFSVDSPIGTPSQEKKPLFKTKGQRKKRSMTAAPALEEILVESSEVEANGRPAADVLVVSIYPPGDCPGMLTERKVLSSLSENESKKVTTHPAPTPSNTATAATAAATTGGAHPEIQEKRTRFSLSHDQESIGNASDYQEVISEAASSHSVEDENELETDNFSDMMSANVSGRGSPSISGRDTPLSQAGSVEENPPAPQLPVPVPETVRKENRVDVTDRFGKFEIKAELAMEREECKSTVSDTWSTDVLASDSEPPEQNQVDRLEEVAEEIVRPPLLGSEPISEMSETASDAWSTDVLASDTEDKHSELLKDLELDLNCGVGDRDEGDSSLGHDEGEENCVDLDPMCAVGGAETGHSSSSDPHHGEVNEPFPEVFPEPSGKSGEESGGERGAGERGGASRKGNNMLFQFQSGPNLQLPSIHRPPSQSLKHAEGRVNATVHALEGSGGGSTALLPPSGVSGVQTSSGGGGGARSKVRDSREGGRRRAEAERRGSHSGGGGGGGGDDVAAGLEFDPLSSGGGAGGVKHHSRAGGKEKSWGRGHKQGSVDLPLRFEPRAQPSGSSGGEVHPLHRPDVTGSSSSSSSSGPPSDLPTPPTGGQARSGSRDSGIDLWVKTNGQMSGSSSRPQPTPAALIAARSSLDSNLSPPRYNSHVPGRASLDSNMQRIQAQGRAGGGGGMTSTPDSGLHSLSYMSSTGNSSSVDSNTPPLEMENPLFHLQHSHAVAAPHTKGGDNPPRLGAVLPPQHPHNSLSAVGDPFSVAATAATSGYNNGHSLLAGEGELVDVGVKDRSQLAGEGGLDGGVKGHCPLTETSLKHRNRKLRRSTPQIEVTDIYTKISVIEDVREEGSDSEESLAQQQVSNLDERRLSSALILLNTFSGDNDEPSGEITPAESSPAHAVKDFTSITFADSTSLISVDADDDSLEAHAIDSQTGHGEGEVKRSEGDSSSTHRRQDSSGSSQSANSFKLNTSSKDQAGDNVSLYSTDKEVGGDGEEAAGSKGKKTSGPGFLRSVRDKFNKGTR</sequence>
<feature type="compositionally biased region" description="Basic and acidic residues" evidence="1">
    <location>
        <begin position="1505"/>
        <end position="1515"/>
    </location>
</feature>
<feature type="region of interest" description="Disordered" evidence="1">
    <location>
        <begin position="814"/>
        <end position="1199"/>
    </location>
</feature>
<dbReference type="Pfam" id="PF00616">
    <property type="entry name" value="RasGAP"/>
    <property type="match status" value="1"/>
</dbReference>
<dbReference type="InterPro" id="IPR008936">
    <property type="entry name" value="Rho_GTPase_activation_prot"/>
</dbReference>
<feature type="compositionally biased region" description="Polar residues" evidence="1">
    <location>
        <begin position="658"/>
        <end position="685"/>
    </location>
</feature>
<dbReference type="RefSeq" id="XP_012937537.1">
    <property type="nucleotide sequence ID" value="XM_013082083.2"/>
</dbReference>
<feature type="compositionally biased region" description="Gly residues" evidence="1">
    <location>
        <begin position="990"/>
        <end position="1000"/>
    </location>
</feature>
<dbReference type="GeneID" id="106010966"/>
<feature type="compositionally biased region" description="Low complexity" evidence="1">
    <location>
        <begin position="1449"/>
        <end position="1458"/>
    </location>
</feature>
<feature type="region of interest" description="Disordered" evidence="1">
    <location>
        <begin position="1422"/>
        <end position="1515"/>
    </location>
</feature>
<proteinExistence type="predicted"/>
<dbReference type="InterPro" id="IPR001936">
    <property type="entry name" value="RasGAP_dom"/>
</dbReference>
<feature type="compositionally biased region" description="Low complexity" evidence="1">
    <location>
        <begin position="488"/>
        <end position="503"/>
    </location>
</feature>
<feature type="region of interest" description="Disordered" evidence="1">
    <location>
        <begin position="396"/>
        <end position="428"/>
    </location>
</feature>
<evidence type="ECO:0000313" key="3">
    <source>
        <dbReference type="Proteomes" id="UP000694888"/>
    </source>
</evidence>
<dbReference type="Gene3D" id="1.10.506.10">
    <property type="entry name" value="GTPase Activation - p120gap, domain 1"/>
    <property type="match status" value="1"/>
</dbReference>
<feature type="region of interest" description="Disordered" evidence="1">
    <location>
        <begin position="466"/>
        <end position="526"/>
    </location>
</feature>
<feature type="compositionally biased region" description="Basic and acidic residues" evidence="1">
    <location>
        <begin position="878"/>
        <end position="889"/>
    </location>
</feature>
<reference evidence="4" key="1">
    <citation type="submission" date="2025-08" db="UniProtKB">
        <authorList>
            <consortium name="RefSeq"/>
        </authorList>
    </citation>
    <scope>IDENTIFICATION</scope>
</reference>
<feature type="compositionally biased region" description="Polar residues" evidence="1">
    <location>
        <begin position="734"/>
        <end position="744"/>
    </location>
</feature>
<protein>
    <submittedName>
        <fullName evidence="4">GTPase-activating protein and VPS9 domain-containing protein 1</fullName>
    </submittedName>
</protein>
<evidence type="ECO:0000259" key="2">
    <source>
        <dbReference type="PROSITE" id="PS50018"/>
    </source>
</evidence>
<keyword evidence="3" id="KW-1185">Reference proteome</keyword>
<feature type="compositionally biased region" description="Low complexity" evidence="1">
    <location>
        <begin position="1188"/>
        <end position="1199"/>
    </location>
</feature>
<feature type="region of interest" description="Disordered" evidence="1">
    <location>
        <begin position="730"/>
        <end position="795"/>
    </location>
</feature>
<feature type="region of interest" description="Disordered" evidence="1">
    <location>
        <begin position="576"/>
        <end position="706"/>
    </location>
</feature>